<dbReference type="RefSeq" id="WP_209667864.1">
    <property type="nucleotide sequence ID" value="NZ_JAGGMS010000001.1"/>
</dbReference>
<protein>
    <submittedName>
        <fullName evidence="1">Uncharacterized protein</fullName>
    </submittedName>
</protein>
<keyword evidence="2" id="KW-1185">Reference proteome</keyword>
<gene>
    <name evidence="1" type="ORF">JOM49_006436</name>
</gene>
<comment type="caution">
    <text evidence="1">The sequence shown here is derived from an EMBL/GenBank/DDBJ whole genome shotgun (WGS) entry which is preliminary data.</text>
</comment>
<dbReference type="SUPFAM" id="SSF53901">
    <property type="entry name" value="Thiolase-like"/>
    <property type="match status" value="1"/>
</dbReference>
<organism evidence="1 2">
    <name type="scientific">Amycolatopsis magusensis</name>
    <dbReference type="NCBI Taxonomy" id="882444"/>
    <lineage>
        <taxon>Bacteria</taxon>
        <taxon>Bacillati</taxon>
        <taxon>Actinomycetota</taxon>
        <taxon>Actinomycetes</taxon>
        <taxon>Pseudonocardiales</taxon>
        <taxon>Pseudonocardiaceae</taxon>
        <taxon>Amycolatopsis</taxon>
    </lineage>
</organism>
<evidence type="ECO:0000313" key="2">
    <source>
        <dbReference type="Proteomes" id="UP000741013"/>
    </source>
</evidence>
<reference evidence="1 2" key="1">
    <citation type="submission" date="2021-03" db="EMBL/GenBank/DDBJ databases">
        <title>Sequencing the genomes of 1000 actinobacteria strains.</title>
        <authorList>
            <person name="Klenk H.-P."/>
        </authorList>
    </citation>
    <scope>NUCLEOTIDE SEQUENCE [LARGE SCALE GENOMIC DNA]</scope>
    <source>
        <strain evidence="1 2">DSM 45510</strain>
    </source>
</reference>
<evidence type="ECO:0000313" key="1">
    <source>
        <dbReference type="EMBL" id="MBP2184910.1"/>
    </source>
</evidence>
<dbReference type="Gene3D" id="3.40.47.10">
    <property type="match status" value="1"/>
</dbReference>
<proteinExistence type="predicted"/>
<dbReference type="InterPro" id="IPR016039">
    <property type="entry name" value="Thiolase-like"/>
</dbReference>
<accession>A0ABS4Q190</accession>
<sequence length="271" mass="28511">MYRTAAPARPTTTCLRLGKVLHREFPAGEHRIDVPELYRYFADLTRDHGIGHEQEDVDRARGNTFTSMAHALLDDELSADEPIDLAIVAHATPDFDPRLSAAVSLTAVLPGGPLVFSLSGQGSSVAFTALRVAAAHARRHGSRRVLVLVADQTGMPYESDRPVRDAAVALLLEAGERGFDLRTRPGVAPEAVPEALAALLAEFPEPATVIAGRGVGPLAGAREVAPGFPATGLWAALAEQGLASPVLLADHDPVHLDLNVCVVTGAGSPVL</sequence>
<dbReference type="Proteomes" id="UP000741013">
    <property type="component" value="Unassembled WGS sequence"/>
</dbReference>
<name>A0ABS4Q190_9PSEU</name>
<dbReference type="EMBL" id="JAGGMS010000001">
    <property type="protein sequence ID" value="MBP2184910.1"/>
    <property type="molecule type" value="Genomic_DNA"/>
</dbReference>